<keyword evidence="2" id="KW-0732">Signal</keyword>
<gene>
    <name evidence="3" type="ORF">PIGHUM_04538</name>
</gene>
<keyword evidence="4" id="KW-1185">Reference proteome</keyword>
<dbReference type="Gene3D" id="3.40.190.10">
    <property type="entry name" value="Periplasmic binding protein-like II"/>
    <property type="match status" value="1"/>
</dbReference>
<protein>
    <submittedName>
        <fullName evidence="3">Tripartite tricarboxylate transporter family receptor</fullName>
    </submittedName>
</protein>
<dbReference type="InterPro" id="IPR005064">
    <property type="entry name" value="BUG"/>
</dbReference>
<proteinExistence type="inferred from homology"/>
<organism evidence="3 4">
    <name type="scientific">Pigmentiphaga humi</name>
    <dbReference type="NCBI Taxonomy" id="2478468"/>
    <lineage>
        <taxon>Bacteria</taxon>
        <taxon>Pseudomonadati</taxon>
        <taxon>Pseudomonadota</taxon>
        <taxon>Betaproteobacteria</taxon>
        <taxon>Burkholderiales</taxon>
        <taxon>Alcaligenaceae</taxon>
        <taxon>Pigmentiphaga</taxon>
    </lineage>
</organism>
<dbReference type="AlphaFoldDB" id="A0A3P4B7Z1"/>
<evidence type="ECO:0000313" key="3">
    <source>
        <dbReference type="EMBL" id="VCU72439.1"/>
    </source>
</evidence>
<dbReference type="OrthoDB" id="8678477at2"/>
<evidence type="ECO:0000313" key="4">
    <source>
        <dbReference type="Proteomes" id="UP000277294"/>
    </source>
</evidence>
<comment type="similarity">
    <text evidence="1">Belongs to the UPF0065 (bug) family.</text>
</comment>
<dbReference type="SUPFAM" id="SSF53850">
    <property type="entry name" value="Periplasmic binding protein-like II"/>
    <property type="match status" value="1"/>
</dbReference>
<dbReference type="Proteomes" id="UP000277294">
    <property type="component" value="Unassembled WGS sequence"/>
</dbReference>
<feature type="signal peptide" evidence="2">
    <location>
        <begin position="1"/>
        <end position="24"/>
    </location>
</feature>
<dbReference type="PIRSF" id="PIRSF017082">
    <property type="entry name" value="YflP"/>
    <property type="match status" value="1"/>
</dbReference>
<evidence type="ECO:0000256" key="1">
    <source>
        <dbReference type="ARBA" id="ARBA00006987"/>
    </source>
</evidence>
<sequence length="323" mass="33971">MRHNAPGILAVLICTAACAAPAMAADTYPSKPIRMIVAWPPGSGVDVFMRTINDALSKELGQTIVVDNRAGAAGVIGAQFVAEAQPDGYTLLFSSAAMNMVAAMQTKTSYKMPDSFTPVVNVFFSPLALVANPALGLKSPQDLIALAKKEKLFYSTSGIGAPSHFVGELFANRTGIQATAVPTQGSPQAMMEQIAGRVTYHFAVTSTALPPAKDGKVQILAVASKQRVAIAPDIPTLDELGIQDVDGAYWNGILAPKGLPDPIAKKIAAAVNKVLAQEDIRKRIAPTGNELDGQSDPASFARLLKTDYELWKGVADAASIRAQ</sequence>
<dbReference type="CDD" id="cd07012">
    <property type="entry name" value="PBP2_Bug_TTT"/>
    <property type="match status" value="1"/>
</dbReference>
<reference evidence="3 4" key="1">
    <citation type="submission" date="2018-10" db="EMBL/GenBank/DDBJ databases">
        <authorList>
            <person name="Criscuolo A."/>
        </authorList>
    </citation>
    <scope>NUCLEOTIDE SEQUENCE [LARGE SCALE GENOMIC DNA]</scope>
    <source>
        <strain evidence="3">DnA1</strain>
    </source>
</reference>
<dbReference type="RefSeq" id="WP_124081982.1">
    <property type="nucleotide sequence ID" value="NZ_UWPJ01000039.1"/>
</dbReference>
<keyword evidence="3" id="KW-0675">Receptor</keyword>
<dbReference type="PANTHER" id="PTHR42928:SF5">
    <property type="entry name" value="BLR1237 PROTEIN"/>
    <property type="match status" value="1"/>
</dbReference>
<dbReference type="Gene3D" id="3.40.190.150">
    <property type="entry name" value="Bordetella uptake gene, domain 1"/>
    <property type="match status" value="1"/>
</dbReference>
<dbReference type="EMBL" id="UWPJ01000039">
    <property type="protein sequence ID" value="VCU72439.1"/>
    <property type="molecule type" value="Genomic_DNA"/>
</dbReference>
<feature type="chain" id="PRO_5018030175" evidence="2">
    <location>
        <begin position="25"/>
        <end position="323"/>
    </location>
</feature>
<accession>A0A3P4B7Z1</accession>
<dbReference type="InterPro" id="IPR042100">
    <property type="entry name" value="Bug_dom1"/>
</dbReference>
<evidence type="ECO:0000256" key="2">
    <source>
        <dbReference type="SAM" id="SignalP"/>
    </source>
</evidence>
<name>A0A3P4B7Z1_9BURK</name>
<dbReference type="Pfam" id="PF03401">
    <property type="entry name" value="TctC"/>
    <property type="match status" value="1"/>
</dbReference>
<dbReference type="PANTHER" id="PTHR42928">
    <property type="entry name" value="TRICARBOXYLATE-BINDING PROTEIN"/>
    <property type="match status" value="1"/>
</dbReference>